<dbReference type="PANTHER" id="PTHR32179:SF3">
    <property type="entry name" value="NICOTINATE-NUCLEOTIDE PYROPHOSPHORYLASE [CARBOXYLATING]"/>
    <property type="match status" value="1"/>
</dbReference>
<evidence type="ECO:0000256" key="9">
    <source>
        <dbReference type="ARBA" id="ARBA00033102"/>
    </source>
</evidence>
<dbReference type="STRING" id="1121877.FEAC_03780"/>
<dbReference type="Pfam" id="PF01729">
    <property type="entry name" value="QRPTase_C"/>
    <property type="match status" value="1"/>
</dbReference>
<feature type="binding site" evidence="12">
    <location>
        <begin position="156"/>
        <end position="158"/>
    </location>
    <ligand>
        <name>substrate</name>
    </ligand>
</feature>
<dbReference type="GO" id="GO:0005737">
    <property type="term" value="C:cytoplasm"/>
    <property type="evidence" value="ECO:0007669"/>
    <property type="project" value="TreeGrafter"/>
</dbReference>
<evidence type="ECO:0000256" key="2">
    <source>
        <dbReference type="ARBA" id="ARBA00004893"/>
    </source>
</evidence>
<feature type="binding site" evidence="12">
    <location>
        <position position="123"/>
    </location>
    <ligand>
        <name>substrate</name>
    </ligand>
</feature>
<evidence type="ECO:0000256" key="4">
    <source>
        <dbReference type="ARBA" id="ARBA00011944"/>
    </source>
</evidence>
<dbReference type="InterPro" id="IPR022412">
    <property type="entry name" value="Quinolinate_PRibosylTrfase_N"/>
</dbReference>
<dbReference type="GO" id="GO:0009435">
    <property type="term" value="P:NAD+ biosynthetic process"/>
    <property type="evidence" value="ECO:0007669"/>
    <property type="project" value="UniProtKB-UniPathway"/>
</dbReference>
<dbReference type="InterPro" id="IPR036068">
    <property type="entry name" value="Nicotinate_pribotase-like_C"/>
</dbReference>
<dbReference type="EC" id="2.4.2.19" evidence="4"/>
<dbReference type="PIRSF" id="PIRSF006250">
    <property type="entry name" value="NadC_ModD"/>
    <property type="match status" value="1"/>
</dbReference>
<evidence type="ECO:0000259" key="13">
    <source>
        <dbReference type="Pfam" id="PF01729"/>
    </source>
</evidence>
<feature type="binding site" evidence="12">
    <location>
        <position position="190"/>
    </location>
    <ligand>
        <name>substrate</name>
    </ligand>
</feature>
<comment type="similarity">
    <text evidence="3 11">Belongs to the NadC/ModD family.</text>
</comment>
<proteinExistence type="inferred from homology"/>
<dbReference type="Gene3D" id="3.90.1170.20">
    <property type="entry name" value="Quinolinate phosphoribosyl transferase, N-terminal domain"/>
    <property type="match status" value="1"/>
</dbReference>
<sequence length="302" mass="32658">MIPMTLIDLALDEDLLTDPEVVGDQRGHQTAEQESKNASQSAAVDLTGSLLDRRTVELTLGSRASGIYVGADLAPLILARVAERLERPVPSWDPIIKDGEAVTSGTVIARLHGELPILLAAERTMLNFLCHLSGVATLTRAYVNTVSGTRAVIRDTRKTTPGLRMLEKYAVRCGGGSNHRLGLWDAFLIKDNHLAFAPMVELVSRARQQQPARPLEVEVDSLEQLQECLDLGVDLILLDNMPVTMINEAVRLSAGRCQLEVSGGVGLENLRAIAKTGVDYIAVGALTHSSPILDLGLDYPEL</sequence>
<comment type="pathway">
    <text evidence="2">Cofactor biosynthesis; NAD(+) biosynthesis; nicotinate D-ribonucleotide from quinolinate: step 1/1.</text>
</comment>
<dbReference type="Proteomes" id="UP000032336">
    <property type="component" value="Unassembled WGS sequence"/>
</dbReference>
<dbReference type="GO" id="GO:0034213">
    <property type="term" value="P:quinolinate catabolic process"/>
    <property type="evidence" value="ECO:0007669"/>
    <property type="project" value="TreeGrafter"/>
</dbReference>
<name>A0A0D8FXQ5_9ACTN</name>
<evidence type="ECO:0000256" key="11">
    <source>
        <dbReference type="PIRNR" id="PIRNR006250"/>
    </source>
</evidence>
<dbReference type="eggNOG" id="COG0157">
    <property type="taxonomic scope" value="Bacteria"/>
</dbReference>
<evidence type="ECO:0000256" key="7">
    <source>
        <dbReference type="ARBA" id="ARBA00022676"/>
    </source>
</evidence>
<dbReference type="SUPFAM" id="SSF54675">
    <property type="entry name" value="Nicotinate/Quinolinate PRTase N-terminal domain-like"/>
    <property type="match status" value="1"/>
</dbReference>
<feature type="binding site" evidence="12">
    <location>
        <position position="180"/>
    </location>
    <ligand>
        <name>substrate</name>
    </ligand>
</feature>
<gene>
    <name evidence="15" type="primary">nadC</name>
    <name evidence="15" type="ORF">FEAC_03780</name>
</gene>
<keyword evidence="16" id="KW-1185">Reference proteome</keyword>
<dbReference type="UniPathway" id="UPA00253">
    <property type="reaction ID" value="UER00331"/>
</dbReference>
<feature type="binding site" evidence="12">
    <location>
        <begin position="262"/>
        <end position="264"/>
    </location>
    <ligand>
        <name>substrate</name>
    </ligand>
</feature>
<comment type="function">
    <text evidence="1">Involved in the catabolism of quinolinic acid (QA).</text>
</comment>
<dbReference type="NCBIfam" id="TIGR00078">
    <property type="entry name" value="nadC"/>
    <property type="match status" value="1"/>
</dbReference>
<dbReference type="PATRIC" id="fig|1121877.4.peg.409"/>
<feature type="binding site" evidence="12">
    <location>
        <position position="218"/>
    </location>
    <ligand>
        <name>substrate</name>
    </ligand>
</feature>
<dbReference type="InterPro" id="IPR004393">
    <property type="entry name" value="NadC"/>
</dbReference>
<comment type="caution">
    <text evidence="15">The sequence shown here is derived from an EMBL/GenBank/DDBJ whole genome shotgun (WGS) entry which is preliminary data.</text>
</comment>
<evidence type="ECO:0000256" key="1">
    <source>
        <dbReference type="ARBA" id="ARBA00003237"/>
    </source>
</evidence>
<dbReference type="OrthoDB" id="9782546at2"/>
<keyword evidence="7 11" id="KW-0328">Glycosyltransferase</keyword>
<keyword evidence="6" id="KW-0662">Pyridine nucleotide biosynthesis</keyword>
<organism evidence="15 16">
    <name type="scientific">Ferrimicrobium acidiphilum DSM 19497</name>
    <dbReference type="NCBI Taxonomy" id="1121877"/>
    <lineage>
        <taxon>Bacteria</taxon>
        <taxon>Bacillati</taxon>
        <taxon>Actinomycetota</taxon>
        <taxon>Acidimicrobiia</taxon>
        <taxon>Acidimicrobiales</taxon>
        <taxon>Acidimicrobiaceae</taxon>
        <taxon>Ferrimicrobium</taxon>
    </lineage>
</organism>
<evidence type="ECO:0000256" key="10">
    <source>
        <dbReference type="ARBA" id="ARBA00047445"/>
    </source>
</evidence>
<feature type="binding site" evidence="12">
    <location>
        <begin position="283"/>
        <end position="285"/>
    </location>
    <ligand>
        <name>substrate</name>
    </ligand>
</feature>
<accession>A0A0D8FXQ5</accession>
<dbReference type="Pfam" id="PF02749">
    <property type="entry name" value="QRPTase_N"/>
    <property type="match status" value="1"/>
</dbReference>
<evidence type="ECO:0000256" key="6">
    <source>
        <dbReference type="ARBA" id="ARBA00022642"/>
    </source>
</evidence>
<dbReference type="Gene3D" id="3.20.20.70">
    <property type="entry name" value="Aldolase class I"/>
    <property type="match status" value="1"/>
</dbReference>
<dbReference type="InterPro" id="IPR037128">
    <property type="entry name" value="Quinolinate_PRibosylTase_N_sf"/>
</dbReference>
<dbReference type="FunFam" id="3.20.20.70:FF:000030">
    <property type="entry name" value="Nicotinate-nucleotide pyrophosphorylase, carboxylating"/>
    <property type="match status" value="1"/>
</dbReference>
<evidence type="ECO:0000256" key="5">
    <source>
        <dbReference type="ARBA" id="ARBA00020990"/>
    </source>
</evidence>
<dbReference type="InterPro" id="IPR002638">
    <property type="entry name" value="Quinolinate_PRibosylTrfase_C"/>
</dbReference>
<evidence type="ECO:0000313" key="15">
    <source>
        <dbReference type="EMBL" id="KJE78005.1"/>
    </source>
</evidence>
<feature type="binding site" evidence="12">
    <location>
        <position position="239"/>
    </location>
    <ligand>
        <name>substrate</name>
    </ligand>
</feature>
<dbReference type="GO" id="GO:0004514">
    <property type="term" value="F:nicotinate-nucleotide diphosphorylase (carboxylating) activity"/>
    <property type="evidence" value="ECO:0007669"/>
    <property type="project" value="UniProtKB-EC"/>
</dbReference>
<comment type="catalytic activity">
    <reaction evidence="10">
        <text>nicotinate beta-D-ribonucleotide + CO2 + diphosphate = quinolinate + 5-phospho-alpha-D-ribose 1-diphosphate + 2 H(+)</text>
        <dbReference type="Rhea" id="RHEA:12733"/>
        <dbReference type="ChEBI" id="CHEBI:15378"/>
        <dbReference type="ChEBI" id="CHEBI:16526"/>
        <dbReference type="ChEBI" id="CHEBI:29959"/>
        <dbReference type="ChEBI" id="CHEBI:33019"/>
        <dbReference type="ChEBI" id="CHEBI:57502"/>
        <dbReference type="ChEBI" id="CHEBI:58017"/>
        <dbReference type="EC" id="2.4.2.19"/>
    </reaction>
</comment>
<evidence type="ECO:0000256" key="12">
    <source>
        <dbReference type="PIRSR" id="PIRSR006250-1"/>
    </source>
</evidence>
<dbReference type="SUPFAM" id="SSF51690">
    <property type="entry name" value="Nicotinate/Quinolinate PRTase C-terminal domain-like"/>
    <property type="match status" value="1"/>
</dbReference>
<protein>
    <recommendedName>
        <fullName evidence="5">Nicotinate-nucleotide pyrophosphorylase [carboxylating]</fullName>
        <ecNumber evidence="4">2.4.2.19</ecNumber>
    </recommendedName>
    <alternativeName>
        <fullName evidence="9">Quinolinate phosphoribosyltransferase [decarboxylating]</fullName>
    </alternativeName>
</protein>
<keyword evidence="8 11" id="KW-0808">Transferase</keyword>
<reference evidence="15 16" key="1">
    <citation type="submission" date="2015-01" db="EMBL/GenBank/DDBJ databases">
        <title>Draft genome of the acidophilic iron oxidizer Ferrimicrobium acidiphilum strain T23.</title>
        <authorList>
            <person name="Poehlein A."/>
            <person name="Eisen S."/>
            <person name="Schloemann M."/>
            <person name="Johnson B.D."/>
            <person name="Daniel R."/>
            <person name="Muehling M."/>
        </authorList>
    </citation>
    <scope>NUCLEOTIDE SEQUENCE [LARGE SCALE GENOMIC DNA]</scope>
    <source>
        <strain evidence="15 16">T23</strain>
    </source>
</reference>
<dbReference type="EMBL" id="JXUW01000002">
    <property type="protein sequence ID" value="KJE78005.1"/>
    <property type="molecule type" value="Genomic_DNA"/>
</dbReference>
<evidence type="ECO:0000313" key="16">
    <source>
        <dbReference type="Proteomes" id="UP000032336"/>
    </source>
</evidence>
<dbReference type="PANTHER" id="PTHR32179">
    <property type="entry name" value="NICOTINATE-NUCLEOTIDE PYROPHOSPHORYLASE [CARBOXYLATING]"/>
    <property type="match status" value="1"/>
</dbReference>
<dbReference type="CDD" id="cd01572">
    <property type="entry name" value="QPRTase"/>
    <property type="match status" value="1"/>
</dbReference>
<dbReference type="InterPro" id="IPR013785">
    <property type="entry name" value="Aldolase_TIM"/>
</dbReference>
<evidence type="ECO:0000256" key="8">
    <source>
        <dbReference type="ARBA" id="ARBA00022679"/>
    </source>
</evidence>
<dbReference type="AlphaFoldDB" id="A0A0D8FXQ5"/>
<feature type="domain" description="Quinolinate phosphoribosyl transferase N-terminal" evidence="14">
    <location>
        <begin position="46"/>
        <end position="133"/>
    </location>
</feature>
<evidence type="ECO:0000256" key="3">
    <source>
        <dbReference type="ARBA" id="ARBA00009400"/>
    </source>
</evidence>
<evidence type="ECO:0000259" key="14">
    <source>
        <dbReference type="Pfam" id="PF02749"/>
    </source>
</evidence>
<feature type="domain" description="Quinolinate phosphoribosyl transferase C-terminal" evidence="13">
    <location>
        <begin position="135"/>
        <end position="298"/>
    </location>
</feature>
<dbReference type="InterPro" id="IPR027277">
    <property type="entry name" value="NadC/ModD"/>
</dbReference>